<sequence>MSADEDILDTLSACFLHKGTGRDKALDSTFAHRIQLCRAWGIRDEAAWRVLDVGCGQAESTAVLAYFVGDHGHATGLDPAAPSYGAPFTLEQSQDYLKKSALGPRITFVRSDLADFLHGRSDSGAVAFDAAVFCHSLWYLADRDVVRAQFAALAKARIPRVLLAEYSTGSSDDDDAAAAAAAAKRPHQLAARAQMRLHALREQYPDPERSPSTLNIRGALEVEELLAVAEDAGWSVARRGVVTPPEEMRDGYWEARIVTAPSFKEEVVSLRLPKEQEESVLRYIPQVEQAMAHLEAVDKPVATMDVVWAVLELQ</sequence>
<dbReference type="GO" id="GO:0008168">
    <property type="term" value="F:methyltransferase activity"/>
    <property type="evidence" value="ECO:0007669"/>
    <property type="project" value="UniProtKB-KW"/>
</dbReference>
<protein>
    <submittedName>
        <fullName evidence="1">SAM-dependent methyltransferase</fullName>
    </submittedName>
</protein>
<dbReference type="EMBL" id="SPUK01000012">
    <property type="protein sequence ID" value="TQV93234.1"/>
    <property type="molecule type" value="Genomic_DNA"/>
</dbReference>
<name>A0A545VUL9_9HYPO</name>
<gene>
    <name evidence="1" type="ORF">IF1G_07812</name>
</gene>
<keyword evidence="1" id="KW-0489">Methyltransferase</keyword>
<accession>A0A545VUL9</accession>
<dbReference type="GO" id="GO:0032259">
    <property type="term" value="P:methylation"/>
    <property type="evidence" value="ECO:0007669"/>
    <property type="project" value="UniProtKB-KW"/>
</dbReference>
<dbReference type="CDD" id="cd02440">
    <property type="entry name" value="AdoMet_MTases"/>
    <property type="match status" value="1"/>
</dbReference>
<organism evidence="1 2">
    <name type="scientific">Cordyceps javanica</name>
    <dbReference type="NCBI Taxonomy" id="43265"/>
    <lineage>
        <taxon>Eukaryota</taxon>
        <taxon>Fungi</taxon>
        <taxon>Dikarya</taxon>
        <taxon>Ascomycota</taxon>
        <taxon>Pezizomycotina</taxon>
        <taxon>Sordariomycetes</taxon>
        <taxon>Hypocreomycetidae</taxon>
        <taxon>Hypocreales</taxon>
        <taxon>Cordycipitaceae</taxon>
        <taxon>Cordyceps</taxon>
    </lineage>
</organism>
<dbReference type="Gene3D" id="3.40.50.150">
    <property type="entry name" value="Vaccinia Virus protein VP39"/>
    <property type="match status" value="1"/>
</dbReference>
<comment type="caution">
    <text evidence="1">The sequence shown here is derived from an EMBL/GenBank/DDBJ whole genome shotgun (WGS) entry which is preliminary data.</text>
</comment>
<evidence type="ECO:0000313" key="1">
    <source>
        <dbReference type="EMBL" id="TQV93234.1"/>
    </source>
</evidence>
<dbReference type="AlphaFoldDB" id="A0A545VUL9"/>
<keyword evidence="2" id="KW-1185">Reference proteome</keyword>
<dbReference type="Proteomes" id="UP000315783">
    <property type="component" value="Unassembled WGS sequence"/>
</dbReference>
<reference evidence="1 2" key="1">
    <citation type="journal article" date="2019" name="Appl. Microbiol. Biotechnol.">
        <title>Genome sequence of Isaria javanica and comparative genome analysis insights into family S53 peptidase evolution in fungal entomopathogens.</title>
        <authorList>
            <person name="Lin R."/>
            <person name="Zhang X."/>
            <person name="Xin B."/>
            <person name="Zou M."/>
            <person name="Gao Y."/>
            <person name="Qin F."/>
            <person name="Hu Q."/>
            <person name="Xie B."/>
            <person name="Cheng X."/>
        </authorList>
    </citation>
    <scope>NUCLEOTIDE SEQUENCE [LARGE SCALE GENOMIC DNA]</scope>
    <source>
        <strain evidence="1 2">IJ1G</strain>
    </source>
</reference>
<dbReference type="STRING" id="43265.A0A545VUL9"/>
<keyword evidence="1" id="KW-0808">Transferase</keyword>
<dbReference type="SUPFAM" id="SSF53335">
    <property type="entry name" value="S-adenosyl-L-methionine-dependent methyltransferases"/>
    <property type="match status" value="1"/>
</dbReference>
<dbReference type="InterPro" id="IPR029063">
    <property type="entry name" value="SAM-dependent_MTases_sf"/>
</dbReference>
<proteinExistence type="predicted"/>
<evidence type="ECO:0000313" key="2">
    <source>
        <dbReference type="Proteomes" id="UP000315783"/>
    </source>
</evidence>
<dbReference type="OrthoDB" id="8300214at2759"/>